<reference evidence="7" key="3">
    <citation type="submission" date="2025-09" db="UniProtKB">
        <authorList>
            <consortium name="Ensembl"/>
        </authorList>
    </citation>
    <scope>IDENTIFICATION</scope>
</reference>
<evidence type="ECO:0000256" key="4">
    <source>
        <dbReference type="ARBA" id="ARBA00022741"/>
    </source>
</evidence>
<evidence type="ECO:0000259" key="6">
    <source>
        <dbReference type="Pfam" id="PF03109"/>
    </source>
</evidence>
<comment type="pathway">
    <text evidence="1">Cofactor biosynthesis; ubiquinone biosynthesis.</text>
</comment>
<dbReference type="Pfam" id="PF03109">
    <property type="entry name" value="ABC1"/>
    <property type="match status" value="1"/>
</dbReference>
<gene>
    <name evidence="7" type="primary">coq8b</name>
</gene>
<dbReference type="Ensembl" id="ENSMMDT00005020681.1">
    <property type="protein sequence ID" value="ENSMMDP00005020205.1"/>
    <property type="gene ID" value="ENSMMDG00005009928.1"/>
</dbReference>
<dbReference type="GeneTree" id="ENSGT00940000158965"/>
<dbReference type="Proteomes" id="UP000472263">
    <property type="component" value="Chromosome 13"/>
</dbReference>
<evidence type="ECO:0000313" key="8">
    <source>
        <dbReference type="Proteomes" id="UP000472263"/>
    </source>
</evidence>
<keyword evidence="3" id="KW-0808">Transferase</keyword>
<accession>A0A667XR94</accession>
<dbReference type="InterPro" id="IPR004147">
    <property type="entry name" value="ABC1_dom"/>
</dbReference>
<dbReference type="PANTHER" id="PTHR43851">
    <property type="match status" value="1"/>
</dbReference>
<evidence type="ECO:0000313" key="7">
    <source>
        <dbReference type="Ensembl" id="ENSMMDP00005020205.1"/>
    </source>
</evidence>
<keyword evidence="4" id="KW-0547">Nucleotide-binding</keyword>
<dbReference type="CDD" id="cd13970">
    <property type="entry name" value="ABC1_ADCK3"/>
    <property type="match status" value="1"/>
</dbReference>
<organism evidence="7 8">
    <name type="scientific">Myripristis murdjan</name>
    <name type="common">pinecone soldierfish</name>
    <dbReference type="NCBI Taxonomy" id="586833"/>
    <lineage>
        <taxon>Eukaryota</taxon>
        <taxon>Metazoa</taxon>
        <taxon>Chordata</taxon>
        <taxon>Craniata</taxon>
        <taxon>Vertebrata</taxon>
        <taxon>Euteleostomi</taxon>
        <taxon>Actinopterygii</taxon>
        <taxon>Neopterygii</taxon>
        <taxon>Teleostei</taxon>
        <taxon>Neoteleostei</taxon>
        <taxon>Acanthomorphata</taxon>
        <taxon>Holocentriformes</taxon>
        <taxon>Holocentridae</taxon>
        <taxon>Myripristis</taxon>
    </lineage>
</organism>
<dbReference type="InterPro" id="IPR034646">
    <property type="entry name" value="ADCK3_dom"/>
</dbReference>
<dbReference type="PANTHER" id="PTHR43851:SF4">
    <property type="entry name" value="ATYPICAL KINASE COQ8B, MITOCHONDRIAL"/>
    <property type="match status" value="1"/>
</dbReference>
<reference evidence="7" key="1">
    <citation type="submission" date="2019-06" db="EMBL/GenBank/DDBJ databases">
        <authorList>
            <consortium name="Wellcome Sanger Institute Data Sharing"/>
        </authorList>
    </citation>
    <scope>NUCLEOTIDE SEQUENCE [LARGE SCALE GENOMIC DNA]</scope>
</reference>
<dbReference type="InterPro" id="IPR011009">
    <property type="entry name" value="Kinase-like_dom_sf"/>
</dbReference>
<dbReference type="SUPFAM" id="SSF56112">
    <property type="entry name" value="Protein kinase-like (PK-like)"/>
    <property type="match status" value="1"/>
</dbReference>
<dbReference type="InterPro" id="IPR051409">
    <property type="entry name" value="Atypical_kinase_ADCK"/>
</dbReference>
<evidence type="ECO:0000256" key="2">
    <source>
        <dbReference type="ARBA" id="ARBA00009670"/>
    </source>
</evidence>
<keyword evidence="5" id="KW-0067">ATP-binding</keyword>
<evidence type="ECO:0000256" key="3">
    <source>
        <dbReference type="ARBA" id="ARBA00022679"/>
    </source>
</evidence>
<protein>
    <submittedName>
        <fullName evidence="7">Coenzyme Q8B</fullName>
    </submittedName>
</protein>
<proteinExistence type="inferred from homology"/>
<reference evidence="7" key="2">
    <citation type="submission" date="2025-08" db="UniProtKB">
        <authorList>
            <consortium name="Ensembl"/>
        </authorList>
    </citation>
    <scope>IDENTIFICATION</scope>
</reference>
<dbReference type="AlphaFoldDB" id="A0A667XR94"/>
<dbReference type="GO" id="GO:0016740">
    <property type="term" value="F:transferase activity"/>
    <property type="evidence" value="ECO:0007669"/>
    <property type="project" value="UniProtKB-KW"/>
</dbReference>
<feature type="domain" description="ABC1 atypical kinase-like" evidence="6">
    <location>
        <begin position="135"/>
        <end position="368"/>
    </location>
</feature>
<sequence>MPTGVPPASGAAPGGAGWPGQSARFLHAASGLQHRCYQTRFVHDTVVARLTPEDIKKAREAKQALVRPVRQKLSDRARERKVPATRISRLVNFGGLAVGLGLGAIAEVAKQSLGGKRPGDNSFINPQLQKIFERVRQSADFMPIWQMNKVLDEELGAKWREKLSSFEDKPFAAASIGQVHHGVLKDGREIAMKIQYPGVAESIHSDINNLMSVLKMSVVLPEGLFADSSLEVLQRELAWECDYKREAECAKKFRSLLEGDEFFQVPEVIDELSGRRVLAMELVQGVPLDRCVDLDQETRNQICFNILQLCLRELFEFRFMQTDPNWANFFYNVILLDFGACRDYPESFTDDYIEVVHAASVGDRATVLSKSKDLKFLTGFEAKAFQDAHVEAVMILGEAFASSEPFDFGTQSTTQRIQSLIPVMLRHRLTPPPEETYSLHRKMAGSFLICSKLKARIACRNMFLDVYNAYNQRRQAAQGQSE</sequence>
<comment type="similarity">
    <text evidence="2">Belongs to the protein kinase superfamily. ADCK protein kinase family.</text>
</comment>
<dbReference type="GO" id="GO:0005524">
    <property type="term" value="F:ATP binding"/>
    <property type="evidence" value="ECO:0007669"/>
    <property type="project" value="UniProtKB-KW"/>
</dbReference>
<evidence type="ECO:0000256" key="5">
    <source>
        <dbReference type="ARBA" id="ARBA00022840"/>
    </source>
</evidence>
<evidence type="ECO:0000256" key="1">
    <source>
        <dbReference type="ARBA" id="ARBA00004749"/>
    </source>
</evidence>
<dbReference type="GO" id="GO:0006744">
    <property type="term" value="P:ubiquinone biosynthetic process"/>
    <property type="evidence" value="ECO:0007669"/>
    <property type="project" value="TreeGrafter"/>
</dbReference>
<name>A0A667XR94_9TELE</name>
<keyword evidence="8" id="KW-1185">Reference proteome</keyword>